<feature type="domain" description="DUF4886" evidence="2">
    <location>
        <begin position="33"/>
        <end position="274"/>
    </location>
</feature>
<dbReference type="Pfam" id="PF16227">
    <property type="entry name" value="DUF4886"/>
    <property type="match status" value="1"/>
</dbReference>
<evidence type="ECO:0000259" key="2">
    <source>
        <dbReference type="Pfam" id="PF16227"/>
    </source>
</evidence>
<sequence>MMKRYAIYILLLLFSLQVGIAQAQDNVSKQVVKVLAIGNSFSEDALENYLHDLAAAADREIIIGNLYIGGAPLDLHVRNVSADKAVYSYRKVWKDGRKTTQESTSISTALADEDWDFVSLQQASPLSGQYTVIMESLPELMDYVKGKVPAHTQLVYHQTWAYQTDSQHDGFINYEKSQSQMYAAIASATKQISNQGGFAFVVPCGTAIQNARSSSIGDHFTRDGYHLELNYGRFTAACTWYEKLFKLDVRKNTYRPEGVTEMQEQIAKSAAHAAVKKPFKTSKIKK</sequence>
<organism evidence="3 4">
    <name type="scientific">Sphingobacterium populi</name>
    <dbReference type="NCBI Taxonomy" id="1812824"/>
    <lineage>
        <taxon>Bacteria</taxon>
        <taxon>Pseudomonadati</taxon>
        <taxon>Bacteroidota</taxon>
        <taxon>Sphingobacteriia</taxon>
        <taxon>Sphingobacteriales</taxon>
        <taxon>Sphingobacteriaceae</taxon>
        <taxon>Sphingobacterium</taxon>
    </lineage>
</organism>
<dbReference type="Proteomes" id="UP001597418">
    <property type="component" value="Unassembled WGS sequence"/>
</dbReference>
<accession>A0ABW5UB35</accession>
<evidence type="ECO:0000313" key="4">
    <source>
        <dbReference type="Proteomes" id="UP001597418"/>
    </source>
</evidence>
<protein>
    <submittedName>
        <fullName evidence="3">DUF4886 domain-containing protein</fullName>
    </submittedName>
</protein>
<keyword evidence="1" id="KW-0732">Signal</keyword>
<gene>
    <name evidence="3" type="ORF">ACFSQ6_03680</name>
</gene>
<keyword evidence="4" id="KW-1185">Reference proteome</keyword>
<feature type="signal peptide" evidence="1">
    <location>
        <begin position="1"/>
        <end position="23"/>
    </location>
</feature>
<evidence type="ECO:0000313" key="3">
    <source>
        <dbReference type="EMBL" id="MFD2742485.1"/>
    </source>
</evidence>
<dbReference type="InterPro" id="IPR032616">
    <property type="entry name" value="DUF4886"/>
</dbReference>
<reference evidence="4" key="1">
    <citation type="journal article" date="2019" name="Int. J. Syst. Evol. Microbiol.">
        <title>The Global Catalogue of Microorganisms (GCM) 10K type strain sequencing project: providing services to taxonomists for standard genome sequencing and annotation.</title>
        <authorList>
            <consortium name="The Broad Institute Genomics Platform"/>
            <consortium name="The Broad Institute Genome Sequencing Center for Infectious Disease"/>
            <person name="Wu L."/>
            <person name="Ma J."/>
        </authorList>
    </citation>
    <scope>NUCLEOTIDE SEQUENCE [LARGE SCALE GENOMIC DNA]</scope>
    <source>
        <strain evidence="4">KCTC 42247</strain>
    </source>
</reference>
<proteinExistence type="predicted"/>
<dbReference type="Gene3D" id="3.40.50.1110">
    <property type="entry name" value="SGNH hydrolase"/>
    <property type="match status" value="1"/>
</dbReference>
<dbReference type="EMBL" id="JBHUMB010000006">
    <property type="protein sequence ID" value="MFD2742485.1"/>
    <property type="molecule type" value="Genomic_DNA"/>
</dbReference>
<evidence type="ECO:0000256" key="1">
    <source>
        <dbReference type="SAM" id="SignalP"/>
    </source>
</evidence>
<name>A0ABW5UB35_9SPHI</name>
<comment type="caution">
    <text evidence="3">The sequence shown here is derived from an EMBL/GenBank/DDBJ whole genome shotgun (WGS) entry which is preliminary data.</text>
</comment>
<dbReference type="InterPro" id="IPR036514">
    <property type="entry name" value="SGNH_hydro_sf"/>
</dbReference>
<dbReference type="RefSeq" id="WP_231863210.1">
    <property type="nucleotide sequence ID" value="NZ_JBHUMB010000006.1"/>
</dbReference>
<feature type="chain" id="PRO_5045065117" evidence="1">
    <location>
        <begin position="24"/>
        <end position="286"/>
    </location>
</feature>